<dbReference type="InterPro" id="IPR051320">
    <property type="entry name" value="Viral_Replic_Matur_Polypro"/>
</dbReference>
<dbReference type="Proteomes" id="UP000436088">
    <property type="component" value="Unassembled WGS sequence"/>
</dbReference>
<sequence>MASTRKDEIEAALAALRAHMISGDRMRKVEETQEELVETVTKLGNVAIDVIGVIQLRDAKELENFLFTIEQYFLAMCTESEEDKVVTTLMYLEGGETNEAVNSTALTICGGLNFMMAAQVIPILASICLMFMGKQPCMVPEDVQEALKDFKDVMPDDLSKELPPRGDESKTACMTQYSAFEFLVMPFGLTNAFATFCTLMNRVFHDYLDKFVEHLNHIRLVLERLRENKLFVKNEKCAFVHTQVQFLGHIIEQWRIRMDKENVKAIQEWSTPDHVSEIKSFLRLVNYYRHFVEGYSCRVKSLIDLLTKGSEWVWSKECQEAFDDLKKVVITLNAPRCDGLHQDMSHLSTRKVDRQRQLVVGTVIGARSTMGVSPWIYSKLTIVVPCRSQRYQLESVCQGIDLYAPPSEHHVDEILVVGRESMTSRRSSKDRRVSSNATDRASIIRWENVVVVPFMGPQSEIRTNTRIQLDPNDGSSTITLAPPQPQHEVGSGQHGQALWVLNQSKPMRSSNHLILENRIKFSYASEAKRFRQSSNPLSEMENRSDVSSKLCTRSYSSSPLLAIKHHIGYSHLCPNSLNLAWELLPFYAALVILFHSPTCHRLQPTWASVAIIKSEALKERCLGLSAVVVEDFIGFRIAKSDTFLDLPAEIGLSGKVVLRFAGVKKKSGSPTEGRTCGLGELGRDAGASLWPFKTMRPPEGETVASEDREFQRVGVIGRGFERTVPFEEEQTFEGVKERDDGRADGVEGLAVDGEQLAEGSSLEEHLTAFKESVSDLETLEVKYDQEDLGLNLPCSLPPSCSSFRDTILYSHETLTLEEVYNGLQSFDKMEHLVSASEPEADCLVMHLSTSSDSRKRRAFL</sequence>
<keyword evidence="2" id="KW-1185">Reference proteome</keyword>
<dbReference type="InterPro" id="IPR043502">
    <property type="entry name" value="DNA/RNA_pol_sf"/>
</dbReference>
<comment type="caution">
    <text evidence="1">The sequence shown here is derived from an EMBL/GenBank/DDBJ whole genome shotgun (WGS) entry which is preliminary data.</text>
</comment>
<protein>
    <submittedName>
        <fullName evidence="1">Uncharacterized protein</fullName>
    </submittedName>
</protein>
<name>A0A6A3D005_HIBSY</name>
<organism evidence="1 2">
    <name type="scientific">Hibiscus syriacus</name>
    <name type="common">Rose of Sharon</name>
    <dbReference type="NCBI Taxonomy" id="106335"/>
    <lineage>
        <taxon>Eukaryota</taxon>
        <taxon>Viridiplantae</taxon>
        <taxon>Streptophyta</taxon>
        <taxon>Embryophyta</taxon>
        <taxon>Tracheophyta</taxon>
        <taxon>Spermatophyta</taxon>
        <taxon>Magnoliopsida</taxon>
        <taxon>eudicotyledons</taxon>
        <taxon>Gunneridae</taxon>
        <taxon>Pentapetalae</taxon>
        <taxon>rosids</taxon>
        <taxon>malvids</taxon>
        <taxon>Malvales</taxon>
        <taxon>Malvaceae</taxon>
        <taxon>Malvoideae</taxon>
        <taxon>Hibiscus</taxon>
    </lineage>
</organism>
<proteinExistence type="predicted"/>
<gene>
    <name evidence="1" type="ORF">F3Y22_tig00000778pilonHSYRG00026</name>
</gene>
<dbReference type="FunFam" id="3.30.70.270:FF:000063">
    <property type="entry name" value="Zinc knuckle domaincontaining protein"/>
    <property type="match status" value="1"/>
</dbReference>
<dbReference type="SUPFAM" id="SSF56672">
    <property type="entry name" value="DNA/RNA polymerases"/>
    <property type="match status" value="1"/>
</dbReference>
<dbReference type="Gene3D" id="3.30.70.270">
    <property type="match status" value="2"/>
</dbReference>
<evidence type="ECO:0000313" key="1">
    <source>
        <dbReference type="EMBL" id="KAE8734037.1"/>
    </source>
</evidence>
<evidence type="ECO:0000313" key="2">
    <source>
        <dbReference type="Proteomes" id="UP000436088"/>
    </source>
</evidence>
<dbReference type="PANTHER" id="PTHR33064:SF37">
    <property type="entry name" value="RIBONUCLEASE H"/>
    <property type="match status" value="1"/>
</dbReference>
<accession>A0A6A3D005</accession>
<dbReference type="InterPro" id="IPR043128">
    <property type="entry name" value="Rev_trsase/Diguanyl_cyclase"/>
</dbReference>
<dbReference type="EMBL" id="VEPZ02000074">
    <property type="protein sequence ID" value="KAE8734037.1"/>
    <property type="molecule type" value="Genomic_DNA"/>
</dbReference>
<dbReference type="CDD" id="cd01647">
    <property type="entry name" value="RT_LTR"/>
    <property type="match status" value="1"/>
</dbReference>
<dbReference type="PANTHER" id="PTHR33064">
    <property type="entry name" value="POL PROTEIN"/>
    <property type="match status" value="1"/>
</dbReference>
<reference evidence="1" key="1">
    <citation type="submission" date="2019-09" db="EMBL/GenBank/DDBJ databases">
        <title>Draft genome information of white flower Hibiscus syriacus.</title>
        <authorList>
            <person name="Kim Y.-M."/>
        </authorList>
    </citation>
    <scope>NUCLEOTIDE SEQUENCE [LARGE SCALE GENOMIC DNA]</scope>
    <source>
        <strain evidence="1">YM2019G1</strain>
    </source>
</reference>
<dbReference type="AlphaFoldDB" id="A0A6A3D005"/>